<dbReference type="GO" id="GO:0006083">
    <property type="term" value="P:acetate metabolic process"/>
    <property type="evidence" value="ECO:0007669"/>
    <property type="project" value="TreeGrafter"/>
</dbReference>
<evidence type="ECO:0000256" key="3">
    <source>
        <dbReference type="ARBA" id="ARBA00022741"/>
    </source>
</evidence>
<comment type="subcellular location">
    <subcellularLocation>
        <location evidence="6">Cytoplasm</location>
    </subcellularLocation>
</comment>
<dbReference type="AlphaFoldDB" id="A0A367FP63"/>
<comment type="cofactor">
    <cofactor evidence="6">
        <name>Mg(2+)</name>
        <dbReference type="ChEBI" id="CHEBI:18420"/>
    </cofactor>
    <cofactor evidence="6">
        <name>Mn(2+)</name>
        <dbReference type="ChEBI" id="CHEBI:29035"/>
    </cofactor>
    <text evidence="6">Mg(2+). Can also accept Mn(2+).</text>
</comment>
<feature type="binding site" evidence="6">
    <location>
        <begin position="185"/>
        <end position="189"/>
    </location>
    <ligand>
        <name>ATP</name>
        <dbReference type="ChEBI" id="CHEBI:30616"/>
    </ligand>
</feature>
<dbReference type="Gene3D" id="3.30.420.40">
    <property type="match status" value="2"/>
</dbReference>
<evidence type="ECO:0000313" key="9">
    <source>
        <dbReference type="Proteomes" id="UP000253094"/>
    </source>
</evidence>
<dbReference type="GO" id="GO:0000287">
    <property type="term" value="F:magnesium ion binding"/>
    <property type="evidence" value="ECO:0007669"/>
    <property type="project" value="UniProtKB-UniRule"/>
</dbReference>
<dbReference type="PRINTS" id="PR00471">
    <property type="entry name" value="ACETATEKNASE"/>
</dbReference>
<dbReference type="InterPro" id="IPR000890">
    <property type="entry name" value="Aliphatic_acid_kin_short-chain"/>
</dbReference>
<dbReference type="HAMAP" id="MF_00020">
    <property type="entry name" value="Acetate_kinase"/>
    <property type="match status" value="1"/>
</dbReference>
<sequence>MSSVSSQAVVMTVNAGSSSLRLDLIRGDEVLHERYVERQAPDPSAIERTIAAFLREAPTGDIALAGHRLVHGGDAVLAPTVADDDVIAAVRRFADLAPLHVPPALALVEAARRLLPDIPHVLCPDTAFHARMPEAARTYPLPAEWRRAYGLRRYGFHGVSYAWALGRACDLLGRPAAASRMVFTHLGGGASVCAVRDGVSVDTSMGFTPLEGVPMSTRSGSVDPGMLLWLLDDERLSLEELRDGLEHRSGLLGLSDGRSGDTRDLVAARDAASRLALEVFAHRVAREIAAASAGLDRVDALVFTGEIGWDQFEVRRDVCRRLGALGVLPPVREEVDTDMIVSAPGATVPVLVVKPREELQVAREALAAAESARTSA</sequence>
<dbReference type="GO" id="GO:0005524">
    <property type="term" value="F:ATP binding"/>
    <property type="evidence" value="ECO:0007669"/>
    <property type="project" value="UniProtKB-KW"/>
</dbReference>
<proteinExistence type="inferred from homology"/>
<feature type="site" description="Transition state stabilizer" evidence="6">
    <location>
        <position position="218"/>
    </location>
</feature>
<dbReference type="InterPro" id="IPR043129">
    <property type="entry name" value="ATPase_NBD"/>
</dbReference>
<dbReference type="OrthoDB" id="9802453at2"/>
<keyword evidence="9" id="KW-1185">Reference proteome</keyword>
<protein>
    <recommendedName>
        <fullName evidence="6">Acetate kinase</fullName>
        <ecNumber evidence="6">2.7.2.1</ecNumber>
    </recommendedName>
    <alternativeName>
        <fullName evidence="6">Acetokinase</fullName>
    </alternativeName>
</protein>
<organism evidence="8 9">
    <name type="scientific">Sphaerisporangium album</name>
    <dbReference type="NCBI Taxonomy" id="509200"/>
    <lineage>
        <taxon>Bacteria</taxon>
        <taxon>Bacillati</taxon>
        <taxon>Actinomycetota</taxon>
        <taxon>Actinomycetes</taxon>
        <taxon>Streptosporangiales</taxon>
        <taxon>Streptosporangiaceae</taxon>
        <taxon>Sphaerisporangium</taxon>
    </lineage>
</organism>
<reference evidence="8 9" key="1">
    <citation type="submission" date="2018-06" db="EMBL/GenBank/DDBJ databases">
        <title>Sphaerisporangium craniellae sp. nov., isolated from a marine sponge in the South China Sea.</title>
        <authorList>
            <person name="Li L."/>
        </authorList>
    </citation>
    <scope>NUCLEOTIDE SEQUENCE [LARGE SCALE GENOMIC DNA]</scope>
    <source>
        <strain evidence="8 9">CCTCC AA 208026</strain>
    </source>
</reference>
<dbReference type="NCBIfam" id="TIGR00016">
    <property type="entry name" value="ackA"/>
    <property type="match status" value="1"/>
</dbReference>
<accession>A0A367FP63</accession>
<dbReference type="PROSITE" id="PS01076">
    <property type="entry name" value="ACETATE_KINASE_2"/>
    <property type="match status" value="1"/>
</dbReference>
<feature type="site" description="Transition state stabilizer" evidence="6">
    <location>
        <position position="157"/>
    </location>
</feature>
<evidence type="ECO:0000313" key="8">
    <source>
        <dbReference type="EMBL" id="RCG31689.1"/>
    </source>
</evidence>
<dbReference type="PANTHER" id="PTHR21060:SF15">
    <property type="entry name" value="ACETATE KINASE-RELATED"/>
    <property type="match status" value="1"/>
</dbReference>
<name>A0A367FP63_9ACTN</name>
<feature type="binding site" evidence="6">
    <location>
        <position position="68"/>
    </location>
    <ligand>
        <name>substrate</name>
    </ligand>
</feature>
<keyword evidence="4 6" id="KW-0418">Kinase</keyword>
<dbReference type="GO" id="GO:0005737">
    <property type="term" value="C:cytoplasm"/>
    <property type="evidence" value="ECO:0007669"/>
    <property type="project" value="UniProtKB-SubCell"/>
</dbReference>
<dbReference type="InterPro" id="IPR004372">
    <property type="entry name" value="Ac/propionate_kinase"/>
</dbReference>
<dbReference type="UniPathway" id="UPA00340">
    <property type="reaction ID" value="UER00458"/>
</dbReference>
<dbReference type="InterPro" id="IPR023865">
    <property type="entry name" value="Aliphatic_acid_kinase_CS"/>
</dbReference>
<evidence type="ECO:0000256" key="5">
    <source>
        <dbReference type="ARBA" id="ARBA00022840"/>
    </source>
</evidence>
<comment type="subunit">
    <text evidence="6">Homodimer.</text>
</comment>
<dbReference type="GO" id="GO:0006085">
    <property type="term" value="P:acetyl-CoA biosynthetic process"/>
    <property type="evidence" value="ECO:0007669"/>
    <property type="project" value="UniProtKB-UniRule"/>
</dbReference>
<keyword evidence="3 6" id="KW-0547">Nucleotide-binding</keyword>
<feature type="binding site" evidence="6">
    <location>
        <position position="357"/>
    </location>
    <ligand>
        <name>Mg(2+)</name>
        <dbReference type="ChEBI" id="CHEBI:18420"/>
    </ligand>
</feature>
<comment type="catalytic activity">
    <reaction evidence="6">
        <text>acetate + ATP = acetyl phosphate + ADP</text>
        <dbReference type="Rhea" id="RHEA:11352"/>
        <dbReference type="ChEBI" id="CHEBI:22191"/>
        <dbReference type="ChEBI" id="CHEBI:30089"/>
        <dbReference type="ChEBI" id="CHEBI:30616"/>
        <dbReference type="ChEBI" id="CHEBI:456216"/>
        <dbReference type="EC" id="2.7.2.1"/>
    </reaction>
</comment>
<comment type="caution">
    <text evidence="6">Lacks conserved residue(s) required for the propagation of feature annotation.</text>
</comment>
<keyword evidence="6" id="KW-0963">Cytoplasm</keyword>
<gene>
    <name evidence="6" type="primary">ackA</name>
    <name evidence="8" type="ORF">DQ384_09075</name>
</gene>
<dbReference type="Proteomes" id="UP000253094">
    <property type="component" value="Unassembled WGS sequence"/>
</dbReference>
<feature type="active site" description="Proton donor/acceptor" evidence="6">
    <location>
        <position position="125"/>
    </location>
</feature>
<comment type="function">
    <text evidence="6">Catalyzes the formation of acetyl phosphate from acetate and ATP. Can also catalyze the reverse reaction.</text>
</comment>
<evidence type="ECO:0000256" key="1">
    <source>
        <dbReference type="ARBA" id="ARBA00008748"/>
    </source>
</evidence>
<evidence type="ECO:0000256" key="6">
    <source>
        <dbReference type="HAMAP-Rule" id="MF_00020"/>
    </source>
</evidence>
<evidence type="ECO:0000256" key="4">
    <source>
        <dbReference type="ARBA" id="ARBA00022777"/>
    </source>
</evidence>
<dbReference type="SUPFAM" id="SSF53067">
    <property type="entry name" value="Actin-like ATPase domain"/>
    <property type="match status" value="2"/>
</dbReference>
<keyword evidence="5 6" id="KW-0067">ATP-binding</keyword>
<dbReference type="GO" id="GO:0008776">
    <property type="term" value="F:acetate kinase activity"/>
    <property type="evidence" value="ECO:0007669"/>
    <property type="project" value="UniProtKB-UniRule"/>
</dbReference>
<dbReference type="PANTHER" id="PTHR21060">
    <property type="entry name" value="ACETATE KINASE"/>
    <property type="match status" value="1"/>
</dbReference>
<feature type="binding site" evidence="6">
    <location>
        <begin position="261"/>
        <end position="263"/>
    </location>
    <ligand>
        <name>ATP</name>
        <dbReference type="ChEBI" id="CHEBI:30616"/>
    </ligand>
</feature>
<comment type="pathway">
    <text evidence="6">Metabolic intermediate biosynthesis; acetyl-CoA biosynthesis; acetyl-CoA from acetate: step 1/2.</text>
</comment>
<keyword evidence="6" id="KW-0479">Metal-binding</keyword>
<comment type="similarity">
    <text evidence="1 6 7">Belongs to the acetokinase family.</text>
</comment>
<dbReference type="EC" id="2.7.2.1" evidence="6"/>
<keyword evidence="2 6" id="KW-0808">Transferase</keyword>
<evidence type="ECO:0000256" key="2">
    <source>
        <dbReference type="ARBA" id="ARBA00022679"/>
    </source>
</evidence>
<dbReference type="PIRSF" id="PIRSF000722">
    <property type="entry name" value="Acetate_prop_kin"/>
    <property type="match status" value="1"/>
</dbReference>
<keyword evidence="6" id="KW-0460">Magnesium</keyword>
<dbReference type="EMBL" id="QOIL01000004">
    <property type="protein sequence ID" value="RCG31689.1"/>
    <property type="molecule type" value="Genomic_DNA"/>
</dbReference>
<evidence type="ECO:0000256" key="7">
    <source>
        <dbReference type="RuleBase" id="RU003835"/>
    </source>
</evidence>
<dbReference type="Pfam" id="PF00871">
    <property type="entry name" value="Acetate_kinase"/>
    <property type="match status" value="1"/>
</dbReference>
<comment type="caution">
    <text evidence="8">The sequence shown here is derived from an EMBL/GenBank/DDBJ whole genome shotgun (WGS) entry which is preliminary data.</text>
</comment>